<sequence length="118" mass="12867">MHLSTISLVLALTVTGAVAGLHNDALCVTGRTRSPIGGTGFSVSYSWAKDYEIHKEAAECACKLYKARNTGNKQWDKCPDCFYSLEQLTCHSEGWHIGGDEFEIYCSKRCGAQGSEAN</sequence>
<dbReference type="Proteomes" id="UP000076584">
    <property type="component" value="Unassembled WGS sequence"/>
</dbReference>
<reference evidence="2 3" key="1">
    <citation type="submission" date="2015-06" db="EMBL/GenBank/DDBJ databases">
        <title>Survival trade-offs in plant roots during colonization by closely related pathogenic and mutualistic fungi.</title>
        <authorList>
            <person name="Hacquard S."/>
            <person name="Kracher B."/>
            <person name="Hiruma K."/>
            <person name="Weinman A."/>
            <person name="Muench P."/>
            <person name="Garrido Oter R."/>
            <person name="Ver Loren van Themaat E."/>
            <person name="Dallerey J.-F."/>
            <person name="Damm U."/>
            <person name="Henrissat B."/>
            <person name="Lespinet O."/>
            <person name="Thon M."/>
            <person name="Kemen E."/>
            <person name="McHardy A.C."/>
            <person name="Schulze-Lefert P."/>
            <person name="O'Connell R.J."/>
        </authorList>
    </citation>
    <scope>NUCLEOTIDE SEQUENCE [LARGE SCALE GENOMIC DNA]</scope>
    <source>
        <strain evidence="2 3">MAFF 238704</strain>
    </source>
</reference>
<gene>
    <name evidence="2" type="ORF">CI238_09924</name>
</gene>
<organism evidence="2 3">
    <name type="scientific">Colletotrichum incanum</name>
    <name type="common">Soybean anthracnose fungus</name>
    <dbReference type="NCBI Taxonomy" id="1573173"/>
    <lineage>
        <taxon>Eukaryota</taxon>
        <taxon>Fungi</taxon>
        <taxon>Dikarya</taxon>
        <taxon>Ascomycota</taxon>
        <taxon>Pezizomycotina</taxon>
        <taxon>Sordariomycetes</taxon>
        <taxon>Hypocreomycetidae</taxon>
        <taxon>Glomerellales</taxon>
        <taxon>Glomerellaceae</taxon>
        <taxon>Colletotrichum</taxon>
        <taxon>Colletotrichum spaethianum species complex</taxon>
    </lineage>
</organism>
<evidence type="ECO:0000313" key="2">
    <source>
        <dbReference type="EMBL" id="KZL84237.1"/>
    </source>
</evidence>
<evidence type="ECO:0000256" key="1">
    <source>
        <dbReference type="SAM" id="SignalP"/>
    </source>
</evidence>
<feature type="chain" id="PRO_5007885335" description="C2H2-type domain-containing protein" evidence="1">
    <location>
        <begin position="20"/>
        <end position="118"/>
    </location>
</feature>
<proteinExistence type="predicted"/>
<name>A0A167DRD4_COLIC</name>
<evidence type="ECO:0000313" key="3">
    <source>
        <dbReference type="Proteomes" id="UP000076584"/>
    </source>
</evidence>
<comment type="caution">
    <text evidence="2">The sequence shown here is derived from an EMBL/GenBank/DDBJ whole genome shotgun (WGS) entry which is preliminary data.</text>
</comment>
<dbReference type="STRING" id="1573173.A0A167DRD4"/>
<keyword evidence="1" id="KW-0732">Signal</keyword>
<dbReference type="EMBL" id="LFIW01000911">
    <property type="protein sequence ID" value="KZL84237.1"/>
    <property type="molecule type" value="Genomic_DNA"/>
</dbReference>
<protein>
    <recommendedName>
        <fullName evidence="4">C2H2-type domain-containing protein</fullName>
    </recommendedName>
</protein>
<dbReference type="AlphaFoldDB" id="A0A167DRD4"/>
<feature type="signal peptide" evidence="1">
    <location>
        <begin position="1"/>
        <end position="19"/>
    </location>
</feature>
<evidence type="ECO:0008006" key="4">
    <source>
        <dbReference type="Google" id="ProtNLM"/>
    </source>
</evidence>
<keyword evidence="3" id="KW-1185">Reference proteome</keyword>
<accession>A0A167DRD4</accession>